<dbReference type="STRING" id="1314781.A0A165ZZ12"/>
<reference evidence="1 2" key="1">
    <citation type="journal article" date="2016" name="Mol. Biol. Evol.">
        <title>Comparative Genomics of Early-Diverging Mushroom-Forming Fungi Provides Insights into the Origins of Lignocellulose Decay Capabilities.</title>
        <authorList>
            <person name="Nagy L.G."/>
            <person name="Riley R."/>
            <person name="Tritt A."/>
            <person name="Adam C."/>
            <person name="Daum C."/>
            <person name="Floudas D."/>
            <person name="Sun H."/>
            <person name="Yadav J.S."/>
            <person name="Pangilinan J."/>
            <person name="Larsson K.H."/>
            <person name="Matsuura K."/>
            <person name="Barry K."/>
            <person name="Labutti K."/>
            <person name="Kuo R."/>
            <person name="Ohm R.A."/>
            <person name="Bhattacharya S.S."/>
            <person name="Shirouzu T."/>
            <person name="Yoshinaga Y."/>
            <person name="Martin F.M."/>
            <person name="Grigoriev I.V."/>
            <person name="Hibbett D.S."/>
        </authorList>
    </citation>
    <scope>NUCLEOTIDE SEQUENCE [LARGE SCALE GENOMIC DNA]</scope>
    <source>
        <strain evidence="1 2">HHB12029</strain>
    </source>
</reference>
<dbReference type="OrthoDB" id="4708870at2759"/>
<evidence type="ECO:0000313" key="1">
    <source>
        <dbReference type="EMBL" id="KZV86999.1"/>
    </source>
</evidence>
<dbReference type="AlphaFoldDB" id="A0A165ZZ12"/>
<sequence length="341" mass="37858">MGGNAFAELAPGASFPRMSPDVYNALKATTLARLAPLYAHIAVPREAPGKDDYGDLDYIVAEPVREVTLDLFKETLGAVLAIDGGSTSNFAVHMPDAPPDTFVQVDVNKCASVEEFERVVFFHAYGDLGMILGLIARSYGMSLGQNGLKIVVGAADDGEPPSFFLSADFLHIMRFYGLDMSPWTTGFASQRAVFDWVRSSRLFHPVCHRESTRRMHRRDARGMYLDFLQYVRDLEDSGAYDGVEQLVPADVVAQAKREFGKEEEYNAIVQTNRRRAHIKAVFNGNLVMEWTGVQGLAVRRIMNAVRAVVSEDEMMKMTVEEVEAVVKRIHTELPADEVVSS</sequence>
<dbReference type="Proteomes" id="UP000077266">
    <property type="component" value="Unassembled WGS sequence"/>
</dbReference>
<accession>A0A165ZZ12</accession>
<evidence type="ECO:0000313" key="2">
    <source>
        <dbReference type="Proteomes" id="UP000077266"/>
    </source>
</evidence>
<dbReference type="EMBL" id="KV426139">
    <property type="protein sequence ID" value="KZV86999.1"/>
    <property type="molecule type" value="Genomic_DNA"/>
</dbReference>
<gene>
    <name evidence="1" type="ORF">EXIGLDRAFT_213374</name>
</gene>
<dbReference type="InParanoid" id="A0A165ZZ12"/>
<name>A0A165ZZ12_EXIGL</name>
<keyword evidence="2" id="KW-1185">Reference proteome</keyword>
<protein>
    <submittedName>
        <fullName evidence="1">Uncharacterized protein</fullName>
    </submittedName>
</protein>
<organism evidence="1 2">
    <name type="scientific">Exidia glandulosa HHB12029</name>
    <dbReference type="NCBI Taxonomy" id="1314781"/>
    <lineage>
        <taxon>Eukaryota</taxon>
        <taxon>Fungi</taxon>
        <taxon>Dikarya</taxon>
        <taxon>Basidiomycota</taxon>
        <taxon>Agaricomycotina</taxon>
        <taxon>Agaricomycetes</taxon>
        <taxon>Auriculariales</taxon>
        <taxon>Exidiaceae</taxon>
        <taxon>Exidia</taxon>
    </lineage>
</organism>
<proteinExistence type="predicted"/>